<dbReference type="NCBIfam" id="TIGR03825">
    <property type="entry name" value="FliH_bacil"/>
    <property type="match status" value="1"/>
</dbReference>
<dbReference type="GO" id="GO:0044781">
    <property type="term" value="P:bacterial-type flagellum organization"/>
    <property type="evidence" value="ECO:0007669"/>
    <property type="project" value="UniProtKB-KW"/>
</dbReference>
<keyword evidence="8" id="KW-0175">Coiled coil</keyword>
<dbReference type="PANTHER" id="PTHR34982">
    <property type="entry name" value="YOP PROTEINS TRANSLOCATION PROTEIN L"/>
    <property type="match status" value="1"/>
</dbReference>
<name>A0A5R9G496_9BACL</name>
<dbReference type="GO" id="GO:0015031">
    <property type="term" value="P:protein transport"/>
    <property type="evidence" value="ECO:0007669"/>
    <property type="project" value="UniProtKB-KW"/>
</dbReference>
<proteinExistence type="inferred from homology"/>
<dbReference type="InterPro" id="IPR018035">
    <property type="entry name" value="Flagellar_FliH/T3SS_HrpE"/>
</dbReference>
<dbReference type="AlphaFoldDB" id="A0A5R9G496"/>
<dbReference type="Proteomes" id="UP000309676">
    <property type="component" value="Unassembled WGS sequence"/>
</dbReference>
<evidence type="ECO:0000256" key="7">
    <source>
        <dbReference type="NCBIfam" id="TIGR03825"/>
    </source>
</evidence>
<protein>
    <recommendedName>
        <fullName evidence="7">Flagellar assembly protein FliH</fullName>
    </recommendedName>
</protein>
<feature type="coiled-coil region" evidence="8">
    <location>
        <begin position="115"/>
        <end position="149"/>
    </location>
</feature>
<reference evidence="11 12" key="1">
    <citation type="submission" date="2019-05" db="EMBL/GenBank/DDBJ databases">
        <authorList>
            <person name="Narsing Rao M.P."/>
            <person name="Li W.J."/>
        </authorList>
    </citation>
    <scope>NUCLEOTIDE SEQUENCE [LARGE SCALE GENOMIC DNA]</scope>
    <source>
        <strain evidence="11 12">SYSU_K30003</strain>
    </source>
</reference>
<evidence type="ECO:0000256" key="3">
    <source>
        <dbReference type="ARBA" id="ARBA00022448"/>
    </source>
</evidence>
<evidence type="ECO:0000313" key="12">
    <source>
        <dbReference type="Proteomes" id="UP000309676"/>
    </source>
</evidence>
<keyword evidence="11" id="KW-0966">Cell projection</keyword>
<keyword evidence="11" id="KW-0282">Flagellum</keyword>
<keyword evidence="3" id="KW-0813">Transport</keyword>
<dbReference type="EMBL" id="VCIW01000018">
    <property type="protein sequence ID" value="TLS49849.1"/>
    <property type="molecule type" value="Genomic_DNA"/>
</dbReference>
<keyword evidence="12" id="KW-1185">Reference proteome</keyword>
<evidence type="ECO:0000256" key="5">
    <source>
        <dbReference type="ARBA" id="ARBA00022927"/>
    </source>
</evidence>
<feature type="region of interest" description="Disordered" evidence="9">
    <location>
        <begin position="26"/>
        <end position="53"/>
    </location>
</feature>
<accession>A0A5R9G496</accession>
<evidence type="ECO:0000256" key="4">
    <source>
        <dbReference type="ARBA" id="ARBA00022795"/>
    </source>
</evidence>
<keyword evidence="11" id="KW-0969">Cilium</keyword>
<evidence type="ECO:0000313" key="11">
    <source>
        <dbReference type="EMBL" id="TLS49849.1"/>
    </source>
</evidence>
<dbReference type="GO" id="GO:0005829">
    <property type="term" value="C:cytosol"/>
    <property type="evidence" value="ECO:0007669"/>
    <property type="project" value="TreeGrafter"/>
</dbReference>
<comment type="caution">
    <text evidence="11">The sequence shown here is derived from an EMBL/GenBank/DDBJ whole genome shotgun (WGS) entry which is preliminary data.</text>
</comment>
<comment type="function">
    <text evidence="1">Needed for flagellar regrowth and assembly.</text>
</comment>
<dbReference type="PANTHER" id="PTHR34982:SF1">
    <property type="entry name" value="FLAGELLAR ASSEMBLY PROTEIN FLIH"/>
    <property type="match status" value="1"/>
</dbReference>
<evidence type="ECO:0000256" key="8">
    <source>
        <dbReference type="SAM" id="Coils"/>
    </source>
</evidence>
<keyword evidence="4" id="KW-1005">Bacterial flagellum biogenesis</keyword>
<dbReference type="OrthoDB" id="19020at2"/>
<organism evidence="11 12">
    <name type="scientific">Paenibacillus antri</name>
    <dbReference type="NCBI Taxonomy" id="2582848"/>
    <lineage>
        <taxon>Bacteria</taxon>
        <taxon>Bacillati</taxon>
        <taxon>Bacillota</taxon>
        <taxon>Bacilli</taxon>
        <taxon>Bacillales</taxon>
        <taxon>Paenibacillaceae</taxon>
        <taxon>Paenibacillus</taxon>
    </lineage>
</organism>
<evidence type="ECO:0000256" key="6">
    <source>
        <dbReference type="ARBA" id="ARBA00023225"/>
    </source>
</evidence>
<evidence type="ECO:0000256" key="9">
    <source>
        <dbReference type="SAM" id="MobiDB-lite"/>
    </source>
</evidence>
<dbReference type="InterPro" id="IPR051472">
    <property type="entry name" value="T3SS_Stator/FliH"/>
</dbReference>
<evidence type="ECO:0000256" key="1">
    <source>
        <dbReference type="ARBA" id="ARBA00003041"/>
    </source>
</evidence>
<evidence type="ECO:0000259" key="10">
    <source>
        <dbReference type="Pfam" id="PF02108"/>
    </source>
</evidence>
<gene>
    <name evidence="11" type="primary">fliH</name>
    <name evidence="11" type="ORF">FE782_22870</name>
</gene>
<feature type="domain" description="Flagellar assembly protein FliH/Type III secretion system HrpE" evidence="10">
    <location>
        <begin position="133"/>
        <end position="259"/>
    </location>
</feature>
<keyword evidence="6" id="KW-1006">Bacterial flagellum protein export</keyword>
<comment type="similarity">
    <text evidence="2">Belongs to the FliH family.</text>
</comment>
<keyword evidence="5" id="KW-0653">Protein transport</keyword>
<dbReference type="InterPro" id="IPR022524">
    <property type="entry name" value="FliH_Bacilli"/>
</dbReference>
<evidence type="ECO:0000256" key="2">
    <source>
        <dbReference type="ARBA" id="ARBA00006602"/>
    </source>
</evidence>
<dbReference type="Pfam" id="PF02108">
    <property type="entry name" value="FliH"/>
    <property type="match status" value="1"/>
</dbReference>
<sequence>MSNVIKSNRYISLEEIRKLEAFIYQPPSPEAEGDSFDPEQAYASERRKQSEAVAEQLIEDAKTAAEELLQGASDEANRLMNEANAQVERWWDERRMEDLRVVEESRRSGYEAGYREGLQQAEAETAEKYESLLREARQLVEEAHLVKERVISEAEPFLVELATAVAKKIIGEHLAVDPDWTKSQVKRTLERRREKGLITLCVAPSQFAKMQDARAELLLAVDSEADLTIVPDATVDEGGCVVRTSFGSIDARIDTQLSELKAALMEVASESDEGAGAP</sequence>